<comment type="caution">
    <text evidence="1">The sequence shown here is derived from an EMBL/GenBank/DDBJ whole genome shotgun (WGS) entry which is preliminary data.</text>
</comment>
<evidence type="ECO:0000313" key="2">
    <source>
        <dbReference type="Proteomes" id="UP000724874"/>
    </source>
</evidence>
<name>A0A9P5N7W8_GYMJU</name>
<protein>
    <submittedName>
        <fullName evidence="1">Uncharacterized protein</fullName>
    </submittedName>
</protein>
<keyword evidence="2" id="KW-1185">Reference proteome</keyword>
<organism evidence="1 2">
    <name type="scientific">Gymnopilus junonius</name>
    <name type="common">Spectacular rustgill mushroom</name>
    <name type="synonym">Gymnopilus spectabilis subsp. junonius</name>
    <dbReference type="NCBI Taxonomy" id="109634"/>
    <lineage>
        <taxon>Eukaryota</taxon>
        <taxon>Fungi</taxon>
        <taxon>Dikarya</taxon>
        <taxon>Basidiomycota</taxon>
        <taxon>Agaricomycotina</taxon>
        <taxon>Agaricomycetes</taxon>
        <taxon>Agaricomycetidae</taxon>
        <taxon>Agaricales</taxon>
        <taxon>Agaricineae</taxon>
        <taxon>Hymenogastraceae</taxon>
        <taxon>Gymnopilus</taxon>
    </lineage>
</organism>
<dbReference type="Proteomes" id="UP000724874">
    <property type="component" value="Unassembled WGS sequence"/>
</dbReference>
<sequence length="116" mass="13312">MKPPIFMSLSQELRRLIFELAQSPHCKLSTLRLKTLGFITPYALVRLGLGTNLQILILQQCMFTDSPGVGDLKRRKLAFRNLKELRCVFNDLNGPLHVWDFFGEFGADINLKSLEF</sequence>
<dbReference type="AlphaFoldDB" id="A0A9P5N7W8"/>
<proteinExistence type="predicted"/>
<dbReference type="EMBL" id="JADNYJ010000263">
    <property type="protein sequence ID" value="KAF8872533.1"/>
    <property type="molecule type" value="Genomic_DNA"/>
</dbReference>
<dbReference type="SUPFAM" id="SSF52047">
    <property type="entry name" value="RNI-like"/>
    <property type="match status" value="1"/>
</dbReference>
<evidence type="ECO:0000313" key="1">
    <source>
        <dbReference type="EMBL" id="KAF8872533.1"/>
    </source>
</evidence>
<gene>
    <name evidence="1" type="ORF">CPB84DRAFT_1753564</name>
</gene>
<reference evidence="1" key="1">
    <citation type="submission" date="2020-11" db="EMBL/GenBank/DDBJ databases">
        <authorList>
            <consortium name="DOE Joint Genome Institute"/>
            <person name="Ahrendt S."/>
            <person name="Riley R."/>
            <person name="Andreopoulos W."/>
            <person name="LaButti K."/>
            <person name="Pangilinan J."/>
            <person name="Ruiz-duenas F.J."/>
            <person name="Barrasa J.M."/>
            <person name="Sanchez-Garcia M."/>
            <person name="Camarero S."/>
            <person name="Miyauchi S."/>
            <person name="Serrano A."/>
            <person name="Linde D."/>
            <person name="Babiker R."/>
            <person name="Drula E."/>
            <person name="Ayuso-Fernandez I."/>
            <person name="Pacheco R."/>
            <person name="Padilla G."/>
            <person name="Ferreira P."/>
            <person name="Barriuso J."/>
            <person name="Kellner H."/>
            <person name="Castanera R."/>
            <person name="Alfaro M."/>
            <person name="Ramirez L."/>
            <person name="Pisabarro A.G."/>
            <person name="Kuo A."/>
            <person name="Tritt A."/>
            <person name="Lipzen A."/>
            <person name="He G."/>
            <person name="Yan M."/>
            <person name="Ng V."/>
            <person name="Cullen D."/>
            <person name="Martin F."/>
            <person name="Rosso M.-N."/>
            <person name="Henrissat B."/>
            <person name="Hibbett D."/>
            <person name="Martinez A.T."/>
            <person name="Grigoriev I.V."/>
        </authorList>
    </citation>
    <scope>NUCLEOTIDE SEQUENCE</scope>
    <source>
        <strain evidence="1">AH 44721</strain>
    </source>
</reference>
<accession>A0A9P5N7W8</accession>